<proteinExistence type="predicted"/>
<name>A0A9D4GS28_DREPO</name>
<organism evidence="1 2">
    <name type="scientific">Dreissena polymorpha</name>
    <name type="common">Zebra mussel</name>
    <name type="synonym">Mytilus polymorpha</name>
    <dbReference type="NCBI Taxonomy" id="45954"/>
    <lineage>
        <taxon>Eukaryota</taxon>
        <taxon>Metazoa</taxon>
        <taxon>Spiralia</taxon>
        <taxon>Lophotrochozoa</taxon>
        <taxon>Mollusca</taxon>
        <taxon>Bivalvia</taxon>
        <taxon>Autobranchia</taxon>
        <taxon>Heteroconchia</taxon>
        <taxon>Euheterodonta</taxon>
        <taxon>Imparidentia</taxon>
        <taxon>Neoheterodontei</taxon>
        <taxon>Myida</taxon>
        <taxon>Dreissenoidea</taxon>
        <taxon>Dreissenidae</taxon>
        <taxon>Dreissena</taxon>
    </lineage>
</organism>
<protein>
    <submittedName>
        <fullName evidence="1">Uncharacterized protein</fullName>
    </submittedName>
</protein>
<reference evidence="1" key="1">
    <citation type="journal article" date="2019" name="bioRxiv">
        <title>The Genome of the Zebra Mussel, Dreissena polymorpha: A Resource for Invasive Species Research.</title>
        <authorList>
            <person name="McCartney M.A."/>
            <person name="Auch B."/>
            <person name="Kono T."/>
            <person name="Mallez S."/>
            <person name="Zhang Y."/>
            <person name="Obille A."/>
            <person name="Becker A."/>
            <person name="Abrahante J.E."/>
            <person name="Garbe J."/>
            <person name="Badalamenti J.P."/>
            <person name="Herman A."/>
            <person name="Mangelson H."/>
            <person name="Liachko I."/>
            <person name="Sullivan S."/>
            <person name="Sone E.D."/>
            <person name="Koren S."/>
            <person name="Silverstein K.A.T."/>
            <person name="Beckman K.B."/>
            <person name="Gohl D.M."/>
        </authorList>
    </citation>
    <scope>NUCLEOTIDE SEQUENCE</scope>
    <source>
        <strain evidence="1">Duluth1</strain>
        <tissue evidence="1">Whole animal</tissue>
    </source>
</reference>
<accession>A0A9D4GS28</accession>
<gene>
    <name evidence="1" type="ORF">DPMN_122216</name>
</gene>
<comment type="caution">
    <text evidence="1">The sequence shown here is derived from an EMBL/GenBank/DDBJ whole genome shotgun (WGS) entry which is preliminary data.</text>
</comment>
<evidence type="ECO:0000313" key="2">
    <source>
        <dbReference type="Proteomes" id="UP000828390"/>
    </source>
</evidence>
<reference evidence="1" key="2">
    <citation type="submission" date="2020-11" db="EMBL/GenBank/DDBJ databases">
        <authorList>
            <person name="McCartney M.A."/>
            <person name="Auch B."/>
            <person name="Kono T."/>
            <person name="Mallez S."/>
            <person name="Becker A."/>
            <person name="Gohl D.M."/>
            <person name="Silverstein K.A.T."/>
            <person name="Koren S."/>
            <person name="Bechman K.B."/>
            <person name="Herman A."/>
            <person name="Abrahante J.E."/>
            <person name="Garbe J."/>
        </authorList>
    </citation>
    <scope>NUCLEOTIDE SEQUENCE</scope>
    <source>
        <strain evidence="1">Duluth1</strain>
        <tissue evidence="1">Whole animal</tissue>
    </source>
</reference>
<dbReference type="Proteomes" id="UP000828390">
    <property type="component" value="Unassembled WGS sequence"/>
</dbReference>
<dbReference type="AlphaFoldDB" id="A0A9D4GS28"/>
<evidence type="ECO:0000313" key="1">
    <source>
        <dbReference type="EMBL" id="KAH3820470.1"/>
    </source>
</evidence>
<keyword evidence="2" id="KW-1185">Reference proteome</keyword>
<dbReference type="EMBL" id="JAIWYP010000005">
    <property type="protein sequence ID" value="KAH3820470.1"/>
    <property type="molecule type" value="Genomic_DNA"/>
</dbReference>
<sequence length="63" mass="7287">MSRDDNSRQNPGKKDILKCKGENYMARTLNDYLKTLHRKYIGENPDVKLSLASFVESDQPRSN</sequence>